<evidence type="ECO:0000256" key="1">
    <source>
        <dbReference type="SAM" id="MobiDB-lite"/>
    </source>
</evidence>
<feature type="region of interest" description="Disordered" evidence="1">
    <location>
        <begin position="66"/>
        <end position="346"/>
    </location>
</feature>
<gene>
    <name evidence="2" type="ORF">EGW08_019615</name>
</gene>
<feature type="compositionally biased region" description="Low complexity" evidence="1">
    <location>
        <begin position="9"/>
        <end position="24"/>
    </location>
</feature>
<evidence type="ECO:0000313" key="3">
    <source>
        <dbReference type="Proteomes" id="UP000271974"/>
    </source>
</evidence>
<dbReference type="OrthoDB" id="6069114at2759"/>
<feature type="compositionally biased region" description="Low complexity" evidence="1">
    <location>
        <begin position="234"/>
        <end position="244"/>
    </location>
</feature>
<protein>
    <submittedName>
        <fullName evidence="2">Uncharacterized protein</fullName>
    </submittedName>
</protein>
<feature type="compositionally biased region" description="Polar residues" evidence="1">
    <location>
        <begin position="335"/>
        <end position="346"/>
    </location>
</feature>
<dbReference type="EMBL" id="RQTK01001042">
    <property type="protein sequence ID" value="RUS72617.1"/>
    <property type="molecule type" value="Genomic_DNA"/>
</dbReference>
<proteinExistence type="predicted"/>
<keyword evidence="3" id="KW-1185">Reference proteome</keyword>
<feature type="compositionally biased region" description="Basic and acidic residues" evidence="1">
    <location>
        <begin position="181"/>
        <end position="208"/>
    </location>
</feature>
<feature type="compositionally biased region" description="Low complexity" evidence="1">
    <location>
        <begin position="139"/>
        <end position="151"/>
    </location>
</feature>
<feature type="compositionally biased region" description="Basic and acidic residues" evidence="1">
    <location>
        <begin position="123"/>
        <end position="133"/>
    </location>
</feature>
<evidence type="ECO:0000313" key="2">
    <source>
        <dbReference type="EMBL" id="RUS72617.1"/>
    </source>
</evidence>
<organism evidence="2 3">
    <name type="scientific">Elysia chlorotica</name>
    <name type="common">Eastern emerald elysia</name>
    <name type="synonym">Sea slug</name>
    <dbReference type="NCBI Taxonomy" id="188477"/>
    <lineage>
        <taxon>Eukaryota</taxon>
        <taxon>Metazoa</taxon>
        <taxon>Spiralia</taxon>
        <taxon>Lophotrochozoa</taxon>
        <taxon>Mollusca</taxon>
        <taxon>Gastropoda</taxon>
        <taxon>Heterobranchia</taxon>
        <taxon>Euthyneura</taxon>
        <taxon>Panpulmonata</taxon>
        <taxon>Sacoglossa</taxon>
        <taxon>Placobranchoidea</taxon>
        <taxon>Plakobranchidae</taxon>
        <taxon>Elysia</taxon>
    </lineage>
</organism>
<reference evidence="2 3" key="1">
    <citation type="submission" date="2019-01" db="EMBL/GenBank/DDBJ databases">
        <title>A draft genome assembly of the solar-powered sea slug Elysia chlorotica.</title>
        <authorList>
            <person name="Cai H."/>
            <person name="Li Q."/>
            <person name="Fang X."/>
            <person name="Li J."/>
            <person name="Curtis N.E."/>
            <person name="Altenburger A."/>
            <person name="Shibata T."/>
            <person name="Feng M."/>
            <person name="Maeda T."/>
            <person name="Schwartz J.A."/>
            <person name="Shigenobu S."/>
            <person name="Lundholm N."/>
            <person name="Nishiyama T."/>
            <person name="Yang H."/>
            <person name="Hasebe M."/>
            <person name="Li S."/>
            <person name="Pierce S.K."/>
            <person name="Wang J."/>
        </authorList>
    </citation>
    <scope>NUCLEOTIDE SEQUENCE [LARGE SCALE GENOMIC DNA]</scope>
    <source>
        <strain evidence="2">EC2010</strain>
        <tissue evidence="2">Whole organism of an adult</tissue>
    </source>
</reference>
<sequence length="346" mass="37190">MNLKEQQLRESLTSSRSEATSLSSPPLKFPSDVSETEAMKTVTAEDEATTEPCTQETTLKTQLCPMEDSSVSEAAEMNTGRKTVKASETPSSSSEETERKKMAVDVGAGEVVVGGGSNTNRNSLERKRVQAARDRRRMASGGSTNSTSSASDAHHRIHVGNGEPSKTAAVKAPPSPLTRFEGGREQKDTVDSDKALDIEQTEQKRVSRDSQVSSESSARNAELSPSRANAYQRSQSENISSGSESPHRPPPRSNSEEKPQGSNRPVAKVRPMPAPDSPLPGKRPDGARPAPDPSNILSYSSEEGSEDEETDGTRSRPSSEEESETEAEQNQTTSPRGQGQTQDDCD</sequence>
<dbReference type="AlphaFoldDB" id="A0A433STK0"/>
<name>A0A433STK0_ELYCH</name>
<dbReference type="Proteomes" id="UP000271974">
    <property type="component" value="Unassembled WGS sequence"/>
</dbReference>
<feature type="region of interest" description="Disordered" evidence="1">
    <location>
        <begin position="1"/>
        <end position="54"/>
    </location>
</feature>
<comment type="caution">
    <text evidence="2">The sequence shown here is derived from an EMBL/GenBank/DDBJ whole genome shotgun (WGS) entry which is preliminary data.</text>
</comment>
<accession>A0A433STK0</accession>